<evidence type="ECO:0000256" key="5">
    <source>
        <dbReference type="PIRNR" id="PIRNR016262"/>
    </source>
</evidence>
<dbReference type="Pfam" id="PF21948">
    <property type="entry name" value="LplA-B_cat"/>
    <property type="match status" value="1"/>
</dbReference>
<evidence type="ECO:0000259" key="8">
    <source>
        <dbReference type="PROSITE" id="PS51733"/>
    </source>
</evidence>
<evidence type="ECO:0000256" key="1">
    <source>
        <dbReference type="ARBA" id="ARBA00004821"/>
    </source>
</evidence>
<dbReference type="Proteomes" id="UP000192602">
    <property type="component" value="Unassembled WGS sequence"/>
</dbReference>
<keyword evidence="2 5" id="KW-0808">Transferase</keyword>
<proteinExistence type="inferred from homology"/>
<feature type="domain" description="BPL/LPL catalytic" evidence="8">
    <location>
        <begin position="16"/>
        <end position="189"/>
    </location>
</feature>
<evidence type="ECO:0000256" key="7">
    <source>
        <dbReference type="PIRSR" id="PIRSR016262-3"/>
    </source>
</evidence>
<feature type="active site" description="Acyl-thioester intermediate" evidence="6">
    <location>
        <position position="153"/>
    </location>
</feature>
<dbReference type="PANTHER" id="PTHR10993:SF7">
    <property type="entry name" value="LIPOYLTRANSFERASE 2, MITOCHONDRIAL-RELATED"/>
    <property type="match status" value="1"/>
</dbReference>
<dbReference type="STRING" id="1069081.SAMN05660197_1514"/>
<comment type="catalytic activity">
    <reaction evidence="5">
        <text>octanoyl-[ACP] + L-lysyl-[protein] = N(6)-octanoyl-L-lysyl-[protein] + holo-[ACP] + H(+)</text>
        <dbReference type="Rhea" id="RHEA:17665"/>
        <dbReference type="Rhea" id="RHEA-COMP:9636"/>
        <dbReference type="Rhea" id="RHEA-COMP:9685"/>
        <dbReference type="Rhea" id="RHEA-COMP:9752"/>
        <dbReference type="Rhea" id="RHEA-COMP:9928"/>
        <dbReference type="ChEBI" id="CHEBI:15378"/>
        <dbReference type="ChEBI" id="CHEBI:29969"/>
        <dbReference type="ChEBI" id="CHEBI:64479"/>
        <dbReference type="ChEBI" id="CHEBI:78463"/>
        <dbReference type="ChEBI" id="CHEBI:78809"/>
        <dbReference type="EC" id="2.3.1.181"/>
    </reaction>
</comment>
<dbReference type="EMBL" id="FWWZ01000001">
    <property type="protein sequence ID" value="SMC09692.1"/>
    <property type="molecule type" value="Genomic_DNA"/>
</dbReference>
<comment type="similarity">
    <text evidence="5">Belongs to the LipB family.</text>
</comment>
<evidence type="ECO:0000256" key="4">
    <source>
        <dbReference type="ARBA" id="ARBA00024732"/>
    </source>
</evidence>
<keyword evidence="3 5" id="KW-0012">Acyltransferase</keyword>
<dbReference type="PROSITE" id="PS51733">
    <property type="entry name" value="BPL_LPL_CATALYTIC"/>
    <property type="match status" value="1"/>
</dbReference>
<evidence type="ECO:0000256" key="6">
    <source>
        <dbReference type="PIRSR" id="PIRSR016262-1"/>
    </source>
</evidence>
<keyword evidence="10" id="KW-1185">Reference proteome</keyword>
<gene>
    <name evidence="9" type="ORF">SAMN05660197_1514</name>
</gene>
<dbReference type="GO" id="GO:0033819">
    <property type="term" value="F:lipoyl(octanoyl) transferase activity"/>
    <property type="evidence" value="ECO:0007669"/>
    <property type="project" value="UniProtKB-EC"/>
</dbReference>
<dbReference type="SUPFAM" id="SSF55681">
    <property type="entry name" value="Class II aaRS and biotin synthetases"/>
    <property type="match status" value="1"/>
</dbReference>
<dbReference type="EC" id="2.3.1.181" evidence="5"/>
<dbReference type="AlphaFoldDB" id="A0A1W1WU16"/>
<evidence type="ECO:0000256" key="2">
    <source>
        <dbReference type="ARBA" id="ARBA00022679"/>
    </source>
</evidence>
<dbReference type="PIRSF" id="PIRSF016262">
    <property type="entry name" value="LPLase"/>
    <property type="match status" value="1"/>
</dbReference>
<dbReference type="OrthoDB" id="9787061at2"/>
<comment type="pathway">
    <text evidence="1 5">Protein modification; protein lipoylation via endogenous pathway; protein N(6)-(lipoyl)lysine from octanoyl-[acyl-carrier-protein]: step 1/2.</text>
</comment>
<dbReference type="RefSeq" id="WP_084275908.1">
    <property type="nucleotide sequence ID" value="NZ_AP026671.1"/>
</dbReference>
<dbReference type="InterPro" id="IPR004143">
    <property type="entry name" value="BPL_LPL_catalytic"/>
</dbReference>
<dbReference type="Gene3D" id="3.30.930.10">
    <property type="entry name" value="Bira Bifunctional Protein, Domain 2"/>
    <property type="match status" value="1"/>
</dbReference>
<feature type="site" description="Lowers pKa of active site Cys" evidence="7">
    <location>
        <position position="119"/>
    </location>
</feature>
<evidence type="ECO:0000256" key="3">
    <source>
        <dbReference type="ARBA" id="ARBA00023315"/>
    </source>
</evidence>
<dbReference type="UniPathway" id="UPA00538">
    <property type="reaction ID" value="UER00592"/>
</dbReference>
<organism evidence="9 10">
    <name type="scientific">Nitratiruptor tergarcus DSM 16512</name>
    <dbReference type="NCBI Taxonomy" id="1069081"/>
    <lineage>
        <taxon>Bacteria</taxon>
        <taxon>Pseudomonadati</taxon>
        <taxon>Campylobacterota</taxon>
        <taxon>Epsilonproteobacteria</taxon>
        <taxon>Nautiliales</taxon>
        <taxon>Nitratiruptoraceae</taxon>
        <taxon>Nitratiruptor</taxon>
    </lineage>
</organism>
<sequence length="189" mass="21421">MKIVDLGKVIYVNINDILEDYMLLAKNGEDYLLLCTHDPVYTIGCEKYHCNLPIIQTDRGGSITYFDEGTLMLYFACKVFNPAKFYAKALQAVERFFSNFPLQIYYDKKRPGFYIKNRKIASLGFRYKNGISKHGVSLHISPNLENFNKIAPCGLEGIVATSLQNEGIELSIDKAKELAIKAVENVFEA</sequence>
<protein>
    <recommendedName>
        <fullName evidence="5">Octanoyltransferase</fullName>
        <ecNumber evidence="5">2.3.1.181</ecNumber>
    </recommendedName>
</protein>
<accession>A0A1W1WU16</accession>
<dbReference type="GO" id="GO:0009249">
    <property type="term" value="P:protein lipoylation"/>
    <property type="evidence" value="ECO:0007669"/>
    <property type="project" value="InterPro"/>
</dbReference>
<comment type="function">
    <text evidence="4 5">Catalyzes the transfer of endogenously produced octanoic acid from octanoyl-acyl-carrier-protein onto the lipoyl domains of lipoate-dependent enzymes. Lipoyl-ACP can also act as a substrate although octanoyl-ACP is likely to be the physiological substrate.</text>
</comment>
<name>A0A1W1WU16_9BACT</name>
<reference evidence="10" key="1">
    <citation type="submission" date="2017-04" db="EMBL/GenBank/DDBJ databases">
        <authorList>
            <person name="Varghese N."/>
            <person name="Submissions S."/>
        </authorList>
    </citation>
    <scope>NUCLEOTIDE SEQUENCE [LARGE SCALE GENOMIC DNA]</scope>
    <source>
        <strain evidence="10">DSM 16512</strain>
    </source>
</reference>
<dbReference type="InterPro" id="IPR000544">
    <property type="entry name" value="Octanoyltransferase"/>
</dbReference>
<evidence type="ECO:0000313" key="9">
    <source>
        <dbReference type="EMBL" id="SMC09692.1"/>
    </source>
</evidence>
<dbReference type="PANTHER" id="PTHR10993">
    <property type="entry name" value="OCTANOYLTRANSFERASE"/>
    <property type="match status" value="1"/>
</dbReference>
<dbReference type="InterPro" id="IPR045864">
    <property type="entry name" value="aa-tRNA-synth_II/BPL/LPL"/>
</dbReference>
<evidence type="ECO:0000313" key="10">
    <source>
        <dbReference type="Proteomes" id="UP000192602"/>
    </source>
</evidence>